<comment type="catalytic activity">
    <reaction evidence="9">
        <text>a ganglioside GM2 + H2O = a ganglioside GM3 + N-acetyl-beta-D-galactosamine</text>
        <dbReference type="Rhea" id="RHEA:47968"/>
        <dbReference type="ChEBI" id="CHEBI:15377"/>
        <dbReference type="ChEBI" id="CHEBI:28497"/>
        <dbReference type="ChEBI" id="CHEBI:79210"/>
        <dbReference type="ChEBI" id="CHEBI:79218"/>
    </reaction>
    <physiologicalReaction direction="left-to-right" evidence="9">
        <dbReference type="Rhea" id="RHEA:47969"/>
    </physiologicalReaction>
</comment>
<comment type="catalytic activity">
    <reaction evidence="11">
        <text>N-acetyl-beta-D-6-sulfogalactosaminyl-(1-&gt;4)-alpha-L-iduronyl-(1-&gt;3)-N-acetyl-D-6-sulfogalactosamine + H2O = alpha-L-iduronyl-(1-&gt;3)-N-acetyl-D-6-sulfogalactosamine + N-acetyl-D-6-sulfogalactosamine</text>
        <dbReference type="Rhea" id="RHEA:64384"/>
        <dbReference type="ChEBI" id="CHEBI:15377"/>
        <dbReference type="ChEBI" id="CHEBI:152567"/>
        <dbReference type="ChEBI" id="CHEBI:152568"/>
        <dbReference type="ChEBI" id="CHEBI:153064"/>
    </reaction>
    <physiologicalReaction direction="left-to-right" evidence="11">
        <dbReference type="Rhea" id="RHEA:64385"/>
    </physiologicalReaction>
</comment>
<evidence type="ECO:0000256" key="9">
    <source>
        <dbReference type="ARBA" id="ARBA00043827"/>
    </source>
</evidence>
<keyword evidence="6 12" id="KW-0326">Glycosidase</keyword>
<evidence type="ECO:0000256" key="4">
    <source>
        <dbReference type="ARBA" id="ARBA00022801"/>
    </source>
</evidence>
<evidence type="ECO:0000256" key="14">
    <source>
        <dbReference type="PIRSR" id="PIRSR001093-2"/>
    </source>
</evidence>
<dbReference type="InterPro" id="IPR017853">
    <property type="entry name" value="GH"/>
</dbReference>
<feature type="disulfide bond" evidence="14">
    <location>
        <begin position="105"/>
        <end position="149"/>
    </location>
</feature>
<dbReference type="EC" id="3.2.1.52" evidence="12"/>
<comment type="similarity">
    <text evidence="2 12">Belongs to the glycosyl hydrolase 20 family.</text>
</comment>
<dbReference type="AlphaFoldDB" id="A0A9J7LKR3"/>
<dbReference type="GO" id="GO:0016020">
    <property type="term" value="C:membrane"/>
    <property type="evidence" value="ECO:0000318"/>
    <property type="project" value="GO_Central"/>
</dbReference>
<evidence type="ECO:0000259" key="15">
    <source>
        <dbReference type="Pfam" id="PF00728"/>
    </source>
</evidence>
<dbReference type="InterPro" id="IPR029018">
    <property type="entry name" value="Hex-like_dom2"/>
</dbReference>
<dbReference type="PANTHER" id="PTHR22600:SF21">
    <property type="entry name" value="BETA-HEXOSAMINIDASE A"/>
    <property type="match status" value="1"/>
</dbReference>
<dbReference type="GO" id="GO:0030203">
    <property type="term" value="P:glycosaminoglycan metabolic process"/>
    <property type="evidence" value="ECO:0000318"/>
    <property type="project" value="GO_Central"/>
</dbReference>
<accession>A0A9J7LKR3</accession>
<evidence type="ECO:0000256" key="11">
    <source>
        <dbReference type="ARBA" id="ARBA00049464"/>
    </source>
</evidence>
<sequence length="569" mass="64456">MAPNLCRRRQWIKLCFSLVSIVLCCYASGVFSLLRSGYTTRAGSDEPIKSSSLRFSRKTGGTGRYVVREAGQVWPKPQHQVSTGDVFVLSRDTFNFTYAPGSHRCEILDLAFGRYTEIIFSIDEAATGSKCDADTTCLVVLEVSVKESCKGASPHLGAKENYELSVAREGVKLKTDSVWGALRGLETFSQLIYRGEHGLYTVNRTDIQDFPRFPHRGVLLDTSRHFVPVKYILQNLDAMAFNKFNVFHWHIVDDPSFPYESIAFPELSKKGAFHPDTHVYTQKDVRTILEYARLRGIRVVPEFDTPGHTLSWGHGQPSLLTTCYTKTGKQRGALNPVLEATYQFMGKLLQEIKDVFPDQLVHLGGDEVNFACWKNDAEITQFMEKRGFDYYVKLQTYYVQRIMKIVESLGKVSAVWEDVAAKGQEGSVPKNTVIQVWRPGKWAQKMAQVTRHGLRTILSACWYLDLISTGEDWPPYYRCDPHAFNGTMAQKDLVLGGEACLWGEYVDWTNLLSRLWPRASAIAERLWSSQDTTDMEDASVRLGEHRCRMIRRGIPAQPLRPSACPFVPV</sequence>
<dbReference type="PIRSF" id="PIRSF001093">
    <property type="entry name" value="B-hxosamndse_ab_euk"/>
    <property type="match status" value="1"/>
</dbReference>
<dbReference type="FunFam" id="3.20.20.80:FF:000063">
    <property type="entry name" value="Beta-hexosaminidase"/>
    <property type="match status" value="1"/>
</dbReference>
<evidence type="ECO:0000256" key="7">
    <source>
        <dbReference type="ARBA" id="ARBA00023505"/>
    </source>
</evidence>
<evidence type="ECO:0000256" key="12">
    <source>
        <dbReference type="PIRNR" id="PIRNR001093"/>
    </source>
</evidence>
<keyword evidence="17" id="KW-1185">Reference proteome</keyword>
<evidence type="ECO:0000313" key="17">
    <source>
        <dbReference type="Proteomes" id="UP000001554"/>
    </source>
</evidence>
<dbReference type="InterPro" id="IPR015883">
    <property type="entry name" value="Glyco_hydro_20_cat"/>
</dbReference>
<feature type="disulfide bond" evidence="14">
    <location>
        <begin position="547"/>
        <end position="564"/>
    </location>
</feature>
<evidence type="ECO:0000256" key="2">
    <source>
        <dbReference type="ARBA" id="ARBA00006285"/>
    </source>
</evidence>
<keyword evidence="5" id="KW-0325">Glycoprotein</keyword>
<evidence type="ECO:0000256" key="13">
    <source>
        <dbReference type="PIRSR" id="PIRSR001093-1"/>
    </source>
</evidence>
<dbReference type="GO" id="GO:0005764">
    <property type="term" value="C:lysosome"/>
    <property type="evidence" value="ECO:0000318"/>
    <property type="project" value="GO_Central"/>
</dbReference>
<dbReference type="SUPFAM" id="SSF51445">
    <property type="entry name" value="(Trans)glycosidases"/>
    <property type="match status" value="1"/>
</dbReference>
<name>A0A9J7LKR3_BRAFL</name>
<comment type="catalytic activity">
    <reaction evidence="7">
        <text>beta-D-GalNAc-(1-&gt;4)-alpha-L-IdoA-(1-&gt;3)-beta-D-GalNAc-4-sulfate-(1-&gt;4)-alpha-L-IdoA-(1-&gt;3)-D-GalNAc-4-sulfate + H2O = alpha-L-IdoA-(1-&gt;3)-beta-D-GalNAc-4-sulfate-(1-&gt;4)-alpha-L-IdoA-(1-&gt;3)-D-GalNAc-4-sulfate + N-acetyl-D-galactosamine</text>
        <dbReference type="Rhea" id="RHEA:64372"/>
        <dbReference type="ChEBI" id="CHEBI:15377"/>
        <dbReference type="ChEBI" id="CHEBI:28037"/>
        <dbReference type="ChEBI" id="CHEBI:152565"/>
        <dbReference type="ChEBI" id="CHEBI:152566"/>
    </reaction>
    <physiologicalReaction direction="left-to-right" evidence="7">
        <dbReference type="Rhea" id="RHEA:64373"/>
    </physiologicalReaction>
</comment>
<evidence type="ECO:0000259" key="16">
    <source>
        <dbReference type="Pfam" id="PF14845"/>
    </source>
</evidence>
<dbReference type="OMA" id="GHDVVMC"/>
<feature type="domain" description="Glycoside hydrolase family 20 catalytic" evidence="15">
    <location>
        <begin position="213"/>
        <end position="529"/>
    </location>
</feature>
<comment type="catalytic activity">
    <reaction evidence="8">
        <text>a ganglioside GM2 (d18:1(4E)) + H2O = a ganglioside GM3 (d18:1(4E)) + N-acetyl-beta-D-galactosamine</text>
        <dbReference type="Rhea" id="RHEA:47940"/>
        <dbReference type="ChEBI" id="CHEBI:15377"/>
        <dbReference type="ChEBI" id="CHEBI:28497"/>
        <dbReference type="ChEBI" id="CHEBI:60065"/>
        <dbReference type="ChEBI" id="CHEBI:71502"/>
    </reaction>
    <physiologicalReaction direction="left-to-right" evidence="8">
        <dbReference type="Rhea" id="RHEA:47941"/>
    </physiologicalReaction>
</comment>
<evidence type="ECO:0000313" key="18">
    <source>
        <dbReference type="RefSeq" id="XP_035683573.1"/>
    </source>
</evidence>
<dbReference type="PRINTS" id="PR00738">
    <property type="entry name" value="GLHYDRLASE20"/>
</dbReference>
<dbReference type="GO" id="GO:0005975">
    <property type="term" value="P:carbohydrate metabolic process"/>
    <property type="evidence" value="ECO:0007669"/>
    <property type="project" value="InterPro"/>
</dbReference>
<evidence type="ECO:0000256" key="8">
    <source>
        <dbReference type="ARBA" id="ARBA00043767"/>
    </source>
</evidence>
<dbReference type="GeneID" id="118420721"/>
<dbReference type="SUPFAM" id="SSF55545">
    <property type="entry name" value="beta-N-acetylhexosaminidase-like domain"/>
    <property type="match status" value="1"/>
</dbReference>
<dbReference type="Proteomes" id="UP000001554">
    <property type="component" value="Chromosome 1"/>
</dbReference>
<dbReference type="Gene3D" id="3.30.379.10">
    <property type="entry name" value="Chitobiase/beta-hexosaminidase domain 2-like"/>
    <property type="match status" value="1"/>
</dbReference>
<evidence type="ECO:0000256" key="3">
    <source>
        <dbReference type="ARBA" id="ARBA00022729"/>
    </source>
</evidence>
<keyword evidence="4 12" id="KW-0378">Hydrolase</keyword>
<keyword evidence="3" id="KW-0732">Signal</keyword>
<dbReference type="InterPro" id="IPR025705">
    <property type="entry name" value="Beta_hexosaminidase_sua/sub"/>
</dbReference>
<dbReference type="Pfam" id="PF00728">
    <property type="entry name" value="Glyco_hydro_20"/>
    <property type="match status" value="1"/>
</dbReference>
<dbReference type="GO" id="GO:0006491">
    <property type="term" value="P:N-glycan processing"/>
    <property type="evidence" value="ECO:0000318"/>
    <property type="project" value="GO_Central"/>
</dbReference>
<dbReference type="KEGG" id="bfo:118420721"/>
<keyword evidence="14" id="KW-1015">Disulfide bond</keyword>
<evidence type="ECO:0000256" key="10">
    <source>
        <dbReference type="ARBA" id="ARBA00047301"/>
    </source>
</evidence>
<dbReference type="Pfam" id="PF14845">
    <property type="entry name" value="Glycohydro_20b2"/>
    <property type="match status" value="1"/>
</dbReference>
<dbReference type="CDD" id="cd06562">
    <property type="entry name" value="GH20_HexA_HexB-like"/>
    <property type="match status" value="1"/>
</dbReference>
<feature type="domain" description="Beta-hexosaminidase eukaryotic type N-terminal" evidence="16">
    <location>
        <begin position="73"/>
        <end position="191"/>
    </location>
</feature>
<proteinExistence type="inferred from homology"/>
<comment type="catalytic activity">
    <reaction evidence="10">
        <text>N-acetyl-beta-D-galactosaminyl-(1-&gt;4)-beta-D-3-sulfogalactosyl-(1-&gt;4)-beta-D-glucosyl-(1&lt;-&gt;1')-ceramide + H2O = a beta-D-3-sulfogalactosyl-(1-&gt;4)-beta-D-glucosyl-(1&lt;-&gt;1')-ceramide + N-acetyl-beta-D-galactosamine</text>
        <dbReference type="Rhea" id="RHEA:48276"/>
        <dbReference type="ChEBI" id="CHEBI:15377"/>
        <dbReference type="ChEBI" id="CHEBI:28497"/>
        <dbReference type="ChEBI" id="CHEBI:90163"/>
        <dbReference type="ChEBI" id="CHEBI:90164"/>
    </reaction>
    <physiologicalReaction direction="left-to-right" evidence="10">
        <dbReference type="Rhea" id="RHEA:48277"/>
    </physiologicalReaction>
</comment>
<dbReference type="GO" id="GO:0004563">
    <property type="term" value="F:beta-N-acetylhexosaminidase activity"/>
    <property type="evidence" value="ECO:0000318"/>
    <property type="project" value="GO_Central"/>
</dbReference>
<evidence type="ECO:0000256" key="6">
    <source>
        <dbReference type="ARBA" id="ARBA00023295"/>
    </source>
</evidence>
<dbReference type="PANTHER" id="PTHR22600">
    <property type="entry name" value="BETA-HEXOSAMINIDASE"/>
    <property type="match status" value="1"/>
</dbReference>
<dbReference type="RefSeq" id="XP_035683573.1">
    <property type="nucleotide sequence ID" value="XM_035827680.1"/>
</dbReference>
<comment type="catalytic activity">
    <reaction evidence="1 12">
        <text>Hydrolysis of terminal non-reducing N-acetyl-D-hexosamine residues in N-acetyl-beta-D-hexosaminides.</text>
        <dbReference type="EC" id="3.2.1.52"/>
    </reaction>
</comment>
<protein>
    <recommendedName>
        <fullName evidence="12">Beta-hexosaminidase</fullName>
        <ecNumber evidence="12">3.2.1.52</ecNumber>
    </recommendedName>
</protein>
<evidence type="ECO:0000256" key="5">
    <source>
        <dbReference type="ARBA" id="ARBA00023180"/>
    </source>
</evidence>
<dbReference type="Gene3D" id="3.20.20.80">
    <property type="entry name" value="Glycosidases"/>
    <property type="match status" value="1"/>
</dbReference>
<dbReference type="InterPro" id="IPR029019">
    <property type="entry name" value="HEX_eukaryotic_N"/>
</dbReference>
<reference evidence="18" key="2">
    <citation type="submission" date="2025-08" db="UniProtKB">
        <authorList>
            <consortium name="RefSeq"/>
        </authorList>
    </citation>
    <scope>IDENTIFICATION</scope>
    <source>
        <strain evidence="18">S238N-H82</strain>
        <tissue evidence="18">Testes</tissue>
    </source>
</reference>
<dbReference type="OrthoDB" id="428480at2759"/>
<organism evidence="17 18">
    <name type="scientific">Branchiostoma floridae</name>
    <name type="common">Florida lancelet</name>
    <name type="synonym">Amphioxus</name>
    <dbReference type="NCBI Taxonomy" id="7739"/>
    <lineage>
        <taxon>Eukaryota</taxon>
        <taxon>Metazoa</taxon>
        <taxon>Chordata</taxon>
        <taxon>Cephalochordata</taxon>
        <taxon>Leptocardii</taxon>
        <taxon>Amphioxiformes</taxon>
        <taxon>Branchiostomatidae</taxon>
        <taxon>Branchiostoma</taxon>
    </lineage>
</organism>
<gene>
    <name evidence="18" type="primary">LOC118420721</name>
</gene>
<feature type="active site" description="Proton donor" evidence="13">
    <location>
        <position position="367"/>
    </location>
</feature>
<feature type="disulfide bond" evidence="14">
    <location>
        <begin position="323"/>
        <end position="372"/>
    </location>
</feature>
<reference evidence="17" key="1">
    <citation type="journal article" date="2020" name="Nat. Ecol. Evol.">
        <title>Deeply conserved synteny resolves early events in vertebrate evolution.</title>
        <authorList>
            <person name="Simakov O."/>
            <person name="Marletaz F."/>
            <person name="Yue J.X."/>
            <person name="O'Connell B."/>
            <person name="Jenkins J."/>
            <person name="Brandt A."/>
            <person name="Calef R."/>
            <person name="Tung C.H."/>
            <person name="Huang T.K."/>
            <person name="Schmutz J."/>
            <person name="Satoh N."/>
            <person name="Yu J.K."/>
            <person name="Putnam N.H."/>
            <person name="Green R.E."/>
            <person name="Rokhsar D.S."/>
        </authorList>
    </citation>
    <scope>NUCLEOTIDE SEQUENCE [LARGE SCALE GENOMIC DNA]</scope>
    <source>
        <strain evidence="17">S238N-H82</strain>
    </source>
</reference>
<evidence type="ECO:0000256" key="1">
    <source>
        <dbReference type="ARBA" id="ARBA00001231"/>
    </source>
</evidence>